<dbReference type="GO" id="GO:0008800">
    <property type="term" value="F:beta-lactamase activity"/>
    <property type="evidence" value="ECO:0007669"/>
    <property type="project" value="UniProtKB-UniRule"/>
</dbReference>
<dbReference type="AlphaFoldDB" id="A0A4Q9HJE2"/>
<evidence type="ECO:0000259" key="6">
    <source>
        <dbReference type="Pfam" id="PF13354"/>
    </source>
</evidence>
<dbReference type="Gene3D" id="3.40.710.10">
    <property type="entry name" value="DD-peptidase/beta-lactamase superfamily"/>
    <property type="match status" value="1"/>
</dbReference>
<proteinExistence type="inferred from homology"/>
<dbReference type="SUPFAM" id="SSF56601">
    <property type="entry name" value="beta-lactamase/transpeptidase-like"/>
    <property type="match status" value="1"/>
</dbReference>
<dbReference type="GO" id="GO:0030655">
    <property type="term" value="P:beta-lactam antibiotic catabolic process"/>
    <property type="evidence" value="ECO:0007669"/>
    <property type="project" value="InterPro"/>
</dbReference>
<comment type="caution">
    <text evidence="7">The sequence shown here is derived from an EMBL/GenBank/DDBJ whole genome shotgun (WGS) entry which is preliminary data.</text>
</comment>
<keyword evidence="4 5" id="KW-0046">Antibiotic resistance</keyword>
<dbReference type="EMBL" id="SIXH01000725">
    <property type="protein sequence ID" value="TBO54738.1"/>
    <property type="molecule type" value="Genomic_DNA"/>
</dbReference>
<evidence type="ECO:0000256" key="3">
    <source>
        <dbReference type="ARBA" id="ARBA00022801"/>
    </source>
</evidence>
<evidence type="ECO:0000256" key="2">
    <source>
        <dbReference type="ARBA" id="ARBA00012865"/>
    </source>
</evidence>
<dbReference type="Proteomes" id="UP000292452">
    <property type="component" value="Unassembled WGS sequence"/>
</dbReference>
<dbReference type="PROSITE" id="PS00146">
    <property type="entry name" value="BETA_LACTAMASE_A"/>
    <property type="match status" value="1"/>
</dbReference>
<evidence type="ECO:0000256" key="1">
    <source>
        <dbReference type="ARBA" id="ARBA00009009"/>
    </source>
</evidence>
<dbReference type="PRINTS" id="PR00118">
    <property type="entry name" value="BLACTAMASEA"/>
</dbReference>
<dbReference type="PANTHER" id="PTHR35333">
    <property type="entry name" value="BETA-LACTAMASE"/>
    <property type="match status" value="1"/>
</dbReference>
<name>A0A4Q9HJE2_STRKA</name>
<comment type="catalytic activity">
    <reaction evidence="5">
        <text>a beta-lactam + H2O = a substituted beta-amino acid</text>
        <dbReference type="Rhea" id="RHEA:20401"/>
        <dbReference type="ChEBI" id="CHEBI:15377"/>
        <dbReference type="ChEBI" id="CHEBI:35627"/>
        <dbReference type="ChEBI" id="CHEBI:140347"/>
        <dbReference type="EC" id="3.5.2.6"/>
    </reaction>
</comment>
<dbReference type="InterPro" id="IPR000871">
    <property type="entry name" value="Beta-lactam_class-A"/>
</dbReference>
<keyword evidence="3 5" id="KW-0378">Hydrolase</keyword>
<protein>
    <recommendedName>
        <fullName evidence="2 5">Beta-lactamase</fullName>
        <ecNumber evidence="2 5">3.5.2.6</ecNumber>
    </recommendedName>
</protein>
<evidence type="ECO:0000256" key="4">
    <source>
        <dbReference type="ARBA" id="ARBA00023251"/>
    </source>
</evidence>
<dbReference type="GO" id="GO:0046677">
    <property type="term" value="P:response to antibiotic"/>
    <property type="evidence" value="ECO:0007669"/>
    <property type="project" value="UniProtKB-UniRule"/>
</dbReference>
<dbReference type="Pfam" id="PF13354">
    <property type="entry name" value="Beta-lactamase2"/>
    <property type="match status" value="1"/>
</dbReference>
<accession>A0A4Q9HJE2</accession>
<dbReference type="EC" id="3.5.2.6" evidence="2 5"/>
<dbReference type="InterPro" id="IPR023650">
    <property type="entry name" value="Beta-lactam_class-A_AS"/>
</dbReference>
<dbReference type="InterPro" id="IPR045155">
    <property type="entry name" value="Beta-lactam_cat"/>
</dbReference>
<reference evidence="7 8" key="1">
    <citation type="submission" date="2019-02" db="EMBL/GenBank/DDBJ databases">
        <title>Draft Genome Sequence of Streptomyces sp. AM-2504, identified by 16S rRNA comparative analysis as a Streptomyces Kasugaensis strain.</title>
        <authorList>
            <person name="Napolioni V."/>
            <person name="Giuliodori A.M."/>
            <person name="Spurio R."/>
            <person name="Fabbretti A."/>
        </authorList>
    </citation>
    <scope>NUCLEOTIDE SEQUENCE [LARGE SCALE GENOMIC DNA]</scope>
    <source>
        <strain evidence="7 8">AM-2504</strain>
    </source>
</reference>
<dbReference type="PANTHER" id="PTHR35333:SF3">
    <property type="entry name" value="BETA-LACTAMASE-TYPE TRANSPEPTIDASE FOLD CONTAINING PROTEIN"/>
    <property type="match status" value="1"/>
</dbReference>
<keyword evidence="8" id="KW-1185">Reference proteome</keyword>
<dbReference type="InterPro" id="IPR012338">
    <property type="entry name" value="Beta-lactam/transpept-like"/>
</dbReference>
<evidence type="ECO:0000313" key="8">
    <source>
        <dbReference type="Proteomes" id="UP000292452"/>
    </source>
</evidence>
<organism evidence="7 8">
    <name type="scientific">Streptomyces kasugaensis</name>
    <dbReference type="NCBI Taxonomy" id="1946"/>
    <lineage>
        <taxon>Bacteria</taxon>
        <taxon>Bacillati</taxon>
        <taxon>Actinomycetota</taxon>
        <taxon>Actinomycetes</taxon>
        <taxon>Kitasatosporales</taxon>
        <taxon>Streptomycetaceae</taxon>
        <taxon>Streptomyces</taxon>
    </lineage>
</organism>
<comment type="similarity">
    <text evidence="1 5">Belongs to the class-A beta-lactamase family.</text>
</comment>
<evidence type="ECO:0000256" key="5">
    <source>
        <dbReference type="RuleBase" id="RU361140"/>
    </source>
</evidence>
<evidence type="ECO:0000313" key="7">
    <source>
        <dbReference type="EMBL" id="TBO54738.1"/>
    </source>
</evidence>
<dbReference type="NCBIfam" id="NF033103">
    <property type="entry name" value="bla_class_A"/>
    <property type="match status" value="1"/>
</dbReference>
<feature type="domain" description="Beta-lactamase class A catalytic" evidence="6">
    <location>
        <begin position="93"/>
        <end position="310"/>
    </location>
</feature>
<sequence length="336" mass="35420">MQPVDCRRSSCGGSVSDTRRQKTVTSIRVARPSRRGVLAGGLGVALAAVPMMASTACASEPREAAARQPRDDAARQLRDLEREHGARLGVFGWNTVTGASVSHRGDERFPMCSTSKTPAVGAVLRDLDHDGTFLSKIIHYTERDIERSGGAPVTGRPENLAQGMSVADLCGAAISYSDNTAVNLLLAELGGPTAVTRFCRSIKDPVTRLDRWEPELNSAEPGRVTDTTSPRAIGKTYARLALGNALAAADRKLLTGWLLANTTGDKRLRAGLPGNWRVADKTGTGSYGTANDVGIAWPPGQGPIVLSVLTTRPDADAEADDLLIARAATVLATALA</sequence>
<gene>
    <name evidence="7" type="primary">bla</name>
    <name evidence="7" type="ORF">EYS09_36965</name>
</gene>